<proteinExistence type="predicted"/>
<dbReference type="AlphaFoldDB" id="A0A0V1KY78"/>
<evidence type="ECO:0000313" key="1">
    <source>
        <dbReference type="EMBL" id="KRZ52086.1"/>
    </source>
</evidence>
<gene>
    <name evidence="1" type="ORF">T02_11278</name>
</gene>
<organism evidence="1 2">
    <name type="scientific">Trichinella nativa</name>
    <dbReference type="NCBI Taxonomy" id="6335"/>
    <lineage>
        <taxon>Eukaryota</taxon>
        <taxon>Metazoa</taxon>
        <taxon>Ecdysozoa</taxon>
        <taxon>Nematoda</taxon>
        <taxon>Enoplea</taxon>
        <taxon>Dorylaimia</taxon>
        <taxon>Trichinellida</taxon>
        <taxon>Trichinellidae</taxon>
        <taxon>Trichinella</taxon>
    </lineage>
</organism>
<name>A0A0V1KY78_9BILA</name>
<evidence type="ECO:0000313" key="2">
    <source>
        <dbReference type="Proteomes" id="UP000054721"/>
    </source>
</evidence>
<keyword evidence="2" id="KW-1185">Reference proteome</keyword>
<protein>
    <submittedName>
        <fullName evidence="1">Uncharacterized protein</fullName>
    </submittedName>
</protein>
<sequence length="106" mass="11900">MCKLRAFDCYRTFANHSLLAKRKVSIKVLSLFCLELCGISGGCFLVTAPDPWNKGTLRIDMTSGQEFFASLLYLLPCGQTEPCYVSRQMRLSNFLGSVLDLYLCVT</sequence>
<accession>A0A0V1KY78</accession>
<dbReference type="OrthoDB" id="10522176at2759"/>
<reference evidence="1 2" key="1">
    <citation type="submission" date="2015-05" db="EMBL/GenBank/DDBJ databases">
        <title>Evolution of Trichinella species and genotypes.</title>
        <authorList>
            <person name="Korhonen P.K."/>
            <person name="Edoardo P."/>
            <person name="Giuseppe L.R."/>
            <person name="Gasser R.B."/>
        </authorList>
    </citation>
    <scope>NUCLEOTIDE SEQUENCE [LARGE SCALE GENOMIC DNA]</scope>
    <source>
        <strain evidence="1">ISS10</strain>
    </source>
</reference>
<comment type="caution">
    <text evidence="1">The sequence shown here is derived from an EMBL/GenBank/DDBJ whole genome shotgun (WGS) entry which is preliminary data.</text>
</comment>
<dbReference type="EMBL" id="JYDW01000204">
    <property type="protein sequence ID" value="KRZ52086.1"/>
    <property type="molecule type" value="Genomic_DNA"/>
</dbReference>
<dbReference type="Proteomes" id="UP000054721">
    <property type="component" value="Unassembled WGS sequence"/>
</dbReference>